<dbReference type="RefSeq" id="XP_004355803.1">
    <property type="nucleotide sequence ID" value="XM_004355750.1"/>
</dbReference>
<dbReference type="Proteomes" id="UP000007797">
    <property type="component" value="Unassembled WGS sequence"/>
</dbReference>
<keyword evidence="2" id="KW-1185">Reference proteome</keyword>
<protein>
    <submittedName>
        <fullName evidence="1">Uncharacterized protein</fullName>
    </submittedName>
</protein>
<gene>
    <name evidence="1" type="ORF">DFA_08312</name>
</gene>
<accession>F4Q5R0</accession>
<dbReference type="EMBL" id="GL883021">
    <property type="protein sequence ID" value="EGG17319.1"/>
    <property type="molecule type" value="Genomic_DNA"/>
</dbReference>
<proteinExistence type="predicted"/>
<dbReference type="AlphaFoldDB" id="F4Q5R0"/>
<evidence type="ECO:0000313" key="1">
    <source>
        <dbReference type="EMBL" id="EGG17319.1"/>
    </source>
</evidence>
<sequence length="52" mass="6197">MREWWKRNFNGKGTRNVQATNDGFGASPSDMSECRPRYNPYWCSMFYTILLL</sequence>
<dbReference type="KEGG" id="dfa:DFA_08312"/>
<organism evidence="1 2">
    <name type="scientific">Cavenderia fasciculata</name>
    <name type="common">Slime mold</name>
    <name type="synonym">Dictyostelium fasciculatum</name>
    <dbReference type="NCBI Taxonomy" id="261658"/>
    <lineage>
        <taxon>Eukaryota</taxon>
        <taxon>Amoebozoa</taxon>
        <taxon>Evosea</taxon>
        <taxon>Eumycetozoa</taxon>
        <taxon>Dictyostelia</taxon>
        <taxon>Acytosteliales</taxon>
        <taxon>Cavenderiaceae</taxon>
        <taxon>Cavenderia</taxon>
    </lineage>
</organism>
<evidence type="ECO:0000313" key="2">
    <source>
        <dbReference type="Proteomes" id="UP000007797"/>
    </source>
</evidence>
<reference evidence="2" key="1">
    <citation type="journal article" date="2011" name="Genome Res.">
        <title>Phylogeny-wide analysis of social amoeba genomes highlights ancient origins for complex intercellular communication.</title>
        <authorList>
            <person name="Heidel A.J."/>
            <person name="Lawal H.M."/>
            <person name="Felder M."/>
            <person name="Schilde C."/>
            <person name="Helps N.R."/>
            <person name="Tunggal B."/>
            <person name="Rivero F."/>
            <person name="John U."/>
            <person name="Schleicher M."/>
            <person name="Eichinger L."/>
            <person name="Platzer M."/>
            <person name="Noegel A.A."/>
            <person name="Schaap P."/>
            <person name="Gloeckner G."/>
        </authorList>
    </citation>
    <scope>NUCLEOTIDE SEQUENCE [LARGE SCALE GENOMIC DNA]</scope>
    <source>
        <strain evidence="2">SH3</strain>
    </source>
</reference>
<name>F4Q5R0_CACFS</name>
<dbReference type="GeneID" id="14869057"/>